<evidence type="ECO:0000259" key="2">
    <source>
        <dbReference type="PROSITE" id="PS51677"/>
    </source>
</evidence>
<dbReference type="OrthoDB" id="9806342at2"/>
<evidence type="ECO:0000313" key="3">
    <source>
        <dbReference type="EMBL" id="SFG24941.1"/>
    </source>
</evidence>
<dbReference type="PROSITE" id="PS51677">
    <property type="entry name" value="NODB"/>
    <property type="match status" value="1"/>
</dbReference>
<feature type="domain" description="NodB homology" evidence="2">
    <location>
        <begin position="57"/>
        <end position="237"/>
    </location>
</feature>
<dbReference type="InterPro" id="IPR011330">
    <property type="entry name" value="Glyco_hydro/deAcase_b/a-brl"/>
</dbReference>
<dbReference type="GO" id="GO:0016020">
    <property type="term" value="C:membrane"/>
    <property type="evidence" value="ECO:0007669"/>
    <property type="project" value="TreeGrafter"/>
</dbReference>
<dbReference type="Proteomes" id="UP000198661">
    <property type="component" value="Unassembled WGS sequence"/>
</dbReference>
<dbReference type="InterPro" id="IPR050248">
    <property type="entry name" value="Polysacc_deacetylase_ArnD"/>
</dbReference>
<dbReference type="GO" id="GO:0005975">
    <property type="term" value="P:carbohydrate metabolic process"/>
    <property type="evidence" value="ECO:0007669"/>
    <property type="project" value="InterPro"/>
</dbReference>
<proteinExistence type="predicted"/>
<accession>A0A1I2QH90</accession>
<feature type="transmembrane region" description="Helical" evidence="1">
    <location>
        <begin position="12"/>
        <end position="31"/>
    </location>
</feature>
<organism evidence="3 4">
    <name type="scientific">Planifilum fulgidum</name>
    <dbReference type="NCBI Taxonomy" id="201973"/>
    <lineage>
        <taxon>Bacteria</taxon>
        <taxon>Bacillati</taxon>
        <taxon>Bacillota</taxon>
        <taxon>Bacilli</taxon>
        <taxon>Bacillales</taxon>
        <taxon>Thermoactinomycetaceae</taxon>
        <taxon>Planifilum</taxon>
    </lineage>
</organism>
<dbReference type="InterPro" id="IPR002509">
    <property type="entry name" value="NODB_dom"/>
</dbReference>
<dbReference type="NCBIfam" id="TIGR02764">
    <property type="entry name" value="spore_ybaN_pdaB"/>
    <property type="match status" value="1"/>
</dbReference>
<reference evidence="3 4" key="1">
    <citation type="submission" date="2016-10" db="EMBL/GenBank/DDBJ databases">
        <authorList>
            <person name="de Groot N.N."/>
        </authorList>
    </citation>
    <scope>NUCLEOTIDE SEQUENCE [LARGE SCALE GENOMIC DNA]</scope>
    <source>
        <strain evidence="3 4">DSM 44945</strain>
    </source>
</reference>
<keyword evidence="1" id="KW-0472">Membrane</keyword>
<dbReference type="PANTHER" id="PTHR10587">
    <property type="entry name" value="GLYCOSYL TRANSFERASE-RELATED"/>
    <property type="match status" value="1"/>
</dbReference>
<dbReference type="Pfam" id="PF01522">
    <property type="entry name" value="Polysacc_deac_1"/>
    <property type="match status" value="1"/>
</dbReference>
<dbReference type="STRING" id="201973.SAMN04488025_12272"/>
<dbReference type="PANTHER" id="PTHR10587:SF128">
    <property type="entry name" value="POLYSACCHARIDE DEACETYLASE PDAB-RELATED"/>
    <property type="match status" value="1"/>
</dbReference>
<dbReference type="EMBL" id="FOOK01000022">
    <property type="protein sequence ID" value="SFG24941.1"/>
    <property type="molecule type" value="Genomic_DNA"/>
</dbReference>
<dbReference type="AlphaFoldDB" id="A0A1I2QH90"/>
<name>A0A1I2QH90_9BACL</name>
<keyword evidence="1" id="KW-1133">Transmembrane helix</keyword>
<evidence type="ECO:0000256" key="1">
    <source>
        <dbReference type="SAM" id="Phobius"/>
    </source>
</evidence>
<gene>
    <name evidence="3" type="ORF">SAMN04488025_12272</name>
</gene>
<dbReference type="RefSeq" id="WP_092039410.1">
    <property type="nucleotide sequence ID" value="NZ_FOOK01000022.1"/>
</dbReference>
<dbReference type="GO" id="GO:0016810">
    <property type="term" value="F:hydrolase activity, acting on carbon-nitrogen (but not peptide) bonds"/>
    <property type="evidence" value="ECO:0007669"/>
    <property type="project" value="InterPro"/>
</dbReference>
<evidence type="ECO:0000313" key="4">
    <source>
        <dbReference type="Proteomes" id="UP000198661"/>
    </source>
</evidence>
<dbReference type="SUPFAM" id="SSF88713">
    <property type="entry name" value="Glycoside hydrolase/deacetylase"/>
    <property type="match status" value="1"/>
</dbReference>
<dbReference type="InterPro" id="IPR014132">
    <property type="entry name" value="PdaB-like"/>
</dbReference>
<protein>
    <submittedName>
        <fullName evidence="3">Polysaccharide deacetylase family sporulation protein PdaB</fullName>
    </submittedName>
</protein>
<keyword evidence="1" id="KW-0812">Transmembrane</keyword>
<keyword evidence="4" id="KW-1185">Reference proteome</keyword>
<dbReference type="Gene3D" id="3.20.20.370">
    <property type="entry name" value="Glycoside hydrolase/deacetylase"/>
    <property type="match status" value="1"/>
</dbReference>
<sequence length="254" mass="28820">MNFFWVLSGQKIKRIAVLVVAVFFAAGIFYAEKKNIQVFLPVETGPEAIYSVETDKKQLALTFDISWGEERAGPILDVLEQKGVKKATFFLSSPWAESHPDIVKRIVDMNYEIGSHGHRHDNYSTYSEEKIREQISKADHILTKLTGKKPNLIRFPNGDFDKRVLRIADSLGYTTIQWDTDSLDWMNPGTDKIVQRVVSKAHPGDIILMHASDSCRQTHEALPEIIDKLRDKGYEFVTVSELIAGTKVKTDPIE</sequence>